<name>D1QNV9_9BACT</name>
<dbReference type="EMBL" id="ACUZ02000005">
    <property type="protein sequence ID" value="EFB33061.1"/>
    <property type="molecule type" value="Genomic_DNA"/>
</dbReference>
<dbReference type="STRING" id="649760.HMPREF0971_00610"/>
<comment type="caution">
    <text evidence="1">The sequence shown here is derived from an EMBL/GenBank/DDBJ whole genome shotgun (WGS) entry which is preliminary data.</text>
</comment>
<evidence type="ECO:0000313" key="2">
    <source>
        <dbReference type="Proteomes" id="UP000004079"/>
    </source>
</evidence>
<proteinExistence type="predicted"/>
<dbReference type="Proteomes" id="UP000004079">
    <property type="component" value="Unassembled WGS sequence"/>
</dbReference>
<sequence length="57" mass="6681">MVTLFLLSTFFLVFNTFSRAQIETNSCFLCLHEAALWLRYSHFYSLALQSQSLYHAV</sequence>
<gene>
    <name evidence="1" type="ORF">HMPREF0971_00610</name>
</gene>
<protein>
    <submittedName>
        <fullName evidence="1">Uncharacterized protein</fullName>
    </submittedName>
</protein>
<organism evidence="1 2">
    <name type="scientific">Segatella oris F0302</name>
    <dbReference type="NCBI Taxonomy" id="649760"/>
    <lineage>
        <taxon>Bacteria</taxon>
        <taxon>Pseudomonadati</taxon>
        <taxon>Bacteroidota</taxon>
        <taxon>Bacteroidia</taxon>
        <taxon>Bacteroidales</taxon>
        <taxon>Prevotellaceae</taxon>
        <taxon>Segatella</taxon>
    </lineage>
</organism>
<dbReference type="AlphaFoldDB" id="D1QNV9"/>
<dbReference type="HOGENOM" id="CLU_2992920_0_0_10"/>
<reference evidence="1 2" key="1">
    <citation type="submission" date="2009-11" db="EMBL/GenBank/DDBJ databases">
        <authorList>
            <person name="Weinstock G."/>
            <person name="Sodergren E."/>
            <person name="Clifton S."/>
            <person name="Fulton L."/>
            <person name="Fulton B."/>
            <person name="Courtney L."/>
            <person name="Fronick C."/>
            <person name="Harrison M."/>
            <person name="Strong C."/>
            <person name="Farmer C."/>
            <person name="Delahaunty K."/>
            <person name="Markovic C."/>
            <person name="Hall O."/>
            <person name="Minx P."/>
            <person name="Tomlinson C."/>
            <person name="Mitreva M."/>
            <person name="Nelson J."/>
            <person name="Hou S."/>
            <person name="Wollam A."/>
            <person name="Pepin K.H."/>
            <person name="Johnson M."/>
            <person name="Bhonagiri V."/>
            <person name="Nash W.E."/>
            <person name="Warren W."/>
            <person name="Chinwalla A."/>
            <person name="Mardis E.R."/>
            <person name="Wilson R.K."/>
        </authorList>
    </citation>
    <scope>NUCLEOTIDE SEQUENCE [LARGE SCALE GENOMIC DNA]</scope>
    <source>
        <strain evidence="1 2">F0302</strain>
    </source>
</reference>
<accession>D1QNV9</accession>
<evidence type="ECO:0000313" key="1">
    <source>
        <dbReference type="EMBL" id="EFB33061.1"/>
    </source>
</evidence>